<organism evidence="5 6">
    <name type="scientific">Paucilactobacillus hokkaidonensis JCM 18461</name>
    <dbReference type="NCBI Taxonomy" id="1291742"/>
    <lineage>
        <taxon>Bacteria</taxon>
        <taxon>Bacillati</taxon>
        <taxon>Bacillota</taxon>
        <taxon>Bacilli</taxon>
        <taxon>Lactobacillales</taxon>
        <taxon>Lactobacillaceae</taxon>
        <taxon>Paucilactobacillus</taxon>
    </lineage>
</organism>
<dbReference type="InterPro" id="IPR000743">
    <property type="entry name" value="Glyco_hydro_28"/>
</dbReference>
<evidence type="ECO:0000313" key="5">
    <source>
        <dbReference type="EMBL" id="BAP85139.1"/>
    </source>
</evidence>
<dbReference type="InterPro" id="IPR012334">
    <property type="entry name" value="Pectin_lyas_fold"/>
</dbReference>
<accession>A0A0A1GVW9</accession>
<keyword evidence="3 4" id="KW-0326">Glycosidase</keyword>
<gene>
    <name evidence="5" type="ORF">LOOC260_105820</name>
</gene>
<evidence type="ECO:0000256" key="3">
    <source>
        <dbReference type="ARBA" id="ARBA00023295"/>
    </source>
</evidence>
<evidence type="ECO:0000313" key="6">
    <source>
        <dbReference type="Proteomes" id="UP000031620"/>
    </source>
</evidence>
<reference evidence="5 6" key="1">
    <citation type="submission" date="2014-11" db="EMBL/GenBank/DDBJ databases">
        <title>Complete genome sequence and analysis of Lactobacillus hokkaidonensis LOOC260T.</title>
        <authorList>
            <person name="Tanizawa Y."/>
            <person name="Tohno M."/>
            <person name="Kaminuma E."/>
            <person name="Nakamura Y."/>
            <person name="Arita M."/>
        </authorList>
    </citation>
    <scope>NUCLEOTIDE SEQUENCE [LARGE SCALE GENOMIC DNA]</scope>
    <source>
        <strain evidence="5 6">LOOC260</strain>
    </source>
</reference>
<dbReference type="KEGG" id="lho:LOOC260_105820"/>
<protein>
    <submittedName>
        <fullName evidence="5">Polygalacturonase</fullName>
    </submittedName>
</protein>
<dbReference type="Pfam" id="PF00295">
    <property type="entry name" value="Glyco_hydro_28"/>
    <property type="match status" value="1"/>
</dbReference>
<proteinExistence type="inferred from homology"/>
<evidence type="ECO:0000256" key="1">
    <source>
        <dbReference type="ARBA" id="ARBA00008834"/>
    </source>
</evidence>
<dbReference type="EMBL" id="AP014680">
    <property type="protein sequence ID" value="BAP85139.1"/>
    <property type="molecule type" value="Genomic_DNA"/>
</dbReference>
<dbReference type="Gene3D" id="2.160.20.10">
    <property type="entry name" value="Single-stranded right-handed beta-helix, Pectin lyase-like"/>
    <property type="match status" value="1"/>
</dbReference>
<dbReference type="SMART" id="SM00710">
    <property type="entry name" value="PbH1"/>
    <property type="match status" value="5"/>
</dbReference>
<sequence length="433" mass="47861">MLMVKVEISENIQEAINKIKLAGGGELVLSSGEHLTGPIELVSNLTITFQTGAVLKFKDDPMLYPPVWTRWEGIECYAMHPLLYADQKENIVIKGNGVIDGSGTEWWNKFRSIESEDRTLPKEKYEFALAKLNPDYKTRTGGGGRPSTQFLRPPLVQFWKCHNIILDGITLKDSPFWTLHMVYSDKISIQNMTFSNPANAINTDAMDIDSSQDVTVKHCLLDVGDDGVTLKSGSGKDGIRVNRPTKNVKVTDCKILASHGGIAIGSETAAGISDVEVTDCTFDGTRRGIRLKSRRTRGGTIENITLSNLKMDSCWCPISLEQYFAPGVLPEEESTVLDEGLQPENETTPHIRNINIKNIKATNVRATAAFIVGLPEANIENINIENFNWSLAEEKNLLPTEKAEETGGRFHNSDRGIKTINVTNLSINGKKIS</sequence>
<dbReference type="SUPFAM" id="SSF51126">
    <property type="entry name" value="Pectin lyase-like"/>
    <property type="match status" value="1"/>
</dbReference>
<keyword evidence="2 4" id="KW-0378">Hydrolase</keyword>
<dbReference type="AlphaFoldDB" id="A0A0A1GVW9"/>
<name>A0A0A1GVW9_9LACO</name>
<dbReference type="InterPro" id="IPR011050">
    <property type="entry name" value="Pectin_lyase_fold/virulence"/>
</dbReference>
<dbReference type="PANTHER" id="PTHR31339">
    <property type="entry name" value="PECTIN LYASE-RELATED"/>
    <property type="match status" value="1"/>
</dbReference>
<comment type="similarity">
    <text evidence="1 4">Belongs to the glycosyl hydrolase 28 family.</text>
</comment>
<dbReference type="InterPro" id="IPR006626">
    <property type="entry name" value="PbH1"/>
</dbReference>
<dbReference type="PANTHER" id="PTHR31339:SF9">
    <property type="entry name" value="PLASMIN AND FIBRONECTIN-BINDING PROTEIN A"/>
    <property type="match status" value="1"/>
</dbReference>
<dbReference type="GO" id="GO:0004650">
    <property type="term" value="F:polygalacturonase activity"/>
    <property type="evidence" value="ECO:0007669"/>
    <property type="project" value="InterPro"/>
</dbReference>
<dbReference type="InterPro" id="IPR051801">
    <property type="entry name" value="GH28_Enzymes"/>
</dbReference>
<evidence type="ECO:0000256" key="4">
    <source>
        <dbReference type="RuleBase" id="RU361169"/>
    </source>
</evidence>
<dbReference type="STRING" id="1291742.LOOC260_105820"/>
<dbReference type="SMR" id="A0A0A1GVW9"/>
<dbReference type="HOGENOM" id="CLU_016031_8_3_9"/>
<dbReference type="GO" id="GO:0005975">
    <property type="term" value="P:carbohydrate metabolic process"/>
    <property type="evidence" value="ECO:0007669"/>
    <property type="project" value="InterPro"/>
</dbReference>
<dbReference type="Proteomes" id="UP000031620">
    <property type="component" value="Chromosome"/>
</dbReference>
<evidence type="ECO:0000256" key="2">
    <source>
        <dbReference type="ARBA" id="ARBA00022801"/>
    </source>
</evidence>